<evidence type="ECO:0000313" key="2">
    <source>
        <dbReference type="EMBL" id="KAA3670999.1"/>
    </source>
</evidence>
<dbReference type="EMBL" id="QNGE01007544">
    <property type="protein sequence ID" value="KAA3670999.1"/>
    <property type="molecule type" value="Genomic_DNA"/>
</dbReference>
<accession>A0A5J4N6W9</accession>
<dbReference type="PANTHER" id="PTHR47027:SF20">
    <property type="entry name" value="REVERSE TRANSCRIPTASE-LIKE PROTEIN WITH RNA-DIRECTED DNA POLYMERASE DOMAIN"/>
    <property type="match status" value="1"/>
</dbReference>
<dbReference type="InterPro" id="IPR041577">
    <property type="entry name" value="RT_RNaseH_2"/>
</dbReference>
<protein>
    <recommendedName>
        <fullName evidence="1">Reverse transcriptase domain-containing protein</fullName>
    </recommendedName>
</protein>
<comment type="caution">
    <text evidence="2">The sequence shown here is derived from an EMBL/GenBank/DDBJ whole genome shotgun (WGS) entry which is preliminary data.</text>
</comment>
<dbReference type="PANTHER" id="PTHR47027">
    <property type="entry name" value="REVERSE TRANSCRIPTASE DOMAIN-CONTAINING PROTEIN"/>
    <property type="match status" value="1"/>
</dbReference>
<dbReference type="Pfam" id="PF00078">
    <property type="entry name" value="RVT_1"/>
    <property type="match status" value="1"/>
</dbReference>
<evidence type="ECO:0000259" key="1">
    <source>
        <dbReference type="PROSITE" id="PS50878"/>
    </source>
</evidence>
<sequence>MQEFADRQQHKEVYDSLKAIFGPSIKSTKALVDVDTGYSCSQPEDIVGIWRKHFGSLLNRPTIIDWATVNSLPQQDVKSLLALVPYLLELKRAIGQLRNGKAASEDGLPGDILKNGSQALERALLQLVHSIWKHKVMPQDFKDAIIVPLFKGKGSKQRTDSYRGVSLLSCAGKELARILLNRLNANVLEMNFPEEQWEFRASRSSIDLVFAARQLQEKYRKRNQPLCALLVDFTKAFESVNRGALWTVLGKFGCPGKFVDMVRLLHAGMKTKVQSCGSTSDDFDIVTGVKQGCVLAPALFSLYLTAMVTVAFQISGEDDVEMKYRTDGRLLNIQRLGAPTRLQTSGMRMLLFADDSVLLVHSEEELQHLATAFASAASQFGLSINTGKTSSFLQPSLGGGAACVPPPQIRISGDTVNGCGDVATWLRARVAKASAAYGRLEMRVLKSHRLEMATELCVYRSMMLSILLYRSETWTFHQRNASYLSRFHVQCLRRILVIRWSDMIPNTEVLLRADMEGMEAMLLPNQLRWLGHVRRMGIDRIQKQLLYGQVKSGKRWPEAEVPFGASRSPTYSQYPVGEEAVSTLGSEMSSRLLQLTEKGKKFVRSPECHAAFNTLKDKLSSTLILAYPDFSPSSGLSILNTDASDLAIGDVLSQKSVIGEVIAYASRRLDKRERRYRTARREMLALVYFL</sequence>
<dbReference type="SUPFAM" id="SSF56672">
    <property type="entry name" value="DNA/RNA polymerases"/>
    <property type="match status" value="2"/>
</dbReference>
<dbReference type="AlphaFoldDB" id="A0A5J4N6W9"/>
<evidence type="ECO:0000313" key="3">
    <source>
        <dbReference type="Proteomes" id="UP000324629"/>
    </source>
</evidence>
<dbReference type="InterPro" id="IPR000477">
    <property type="entry name" value="RT_dom"/>
</dbReference>
<dbReference type="Proteomes" id="UP000324629">
    <property type="component" value="Unassembled WGS sequence"/>
</dbReference>
<dbReference type="PROSITE" id="PS50878">
    <property type="entry name" value="RT_POL"/>
    <property type="match status" value="1"/>
</dbReference>
<organism evidence="2 3">
    <name type="scientific">Paragonimus westermani</name>
    <dbReference type="NCBI Taxonomy" id="34504"/>
    <lineage>
        <taxon>Eukaryota</taxon>
        <taxon>Metazoa</taxon>
        <taxon>Spiralia</taxon>
        <taxon>Lophotrochozoa</taxon>
        <taxon>Platyhelminthes</taxon>
        <taxon>Trematoda</taxon>
        <taxon>Digenea</taxon>
        <taxon>Plagiorchiida</taxon>
        <taxon>Troglotremata</taxon>
        <taxon>Troglotrematidae</taxon>
        <taxon>Paragonimus</taxon>
    </lineage>
</organism>
<feature type="domain" description="Reverse transcriptase" evidence="1">
    <location>
        <begin position="130"/>
        <end position="430"/>
    </location>
</feature>
<reference evidence="2 3" key="1">
    <citation type="journal article" date="2019" name="Gigascience">
        <title>Whole-genome sequence of the oriental lung fluke Paragonimus westermani.</title>
        <authorList>
            <person name="Oey H."/>
            <person name="Zakrzewski M."/>
            <person name="Narain K."/>
            <person name="Devi K.R."/>
            <person name="Agatsuma T."/>
            <person name="Nawaratna S."/>
            <person name="Gobert G.N."/>
            <person name="Jones M.K."/>
            <person name="Ragan M.A."/>
            <person name="McManus D.P."/>
            <person name="Krause L."/>
        </authorList>
    </citation>
    <scope>NUCLEOTIDE SEQUENCE [LARGE SCALE GENOMIC DNA]</scope>
    <source>
        <strain evidence="2 3">IND2009</strain>
    </source>
</reference>
<gene>
    <name evidence="2" type="ORF">DEA37_0003259</name>
</gene>
<dbReference type="Pfam" id="PF17919">
    <property type="entry name" value="RT_RNaseH_2"/>
    <property type="match status" value="1"/>
</dbReference>
<proteinExistence type="predicted"/>
<name>A0A5J4N6W9_9TREM</name>
<dbReference type="CDD" id="cd01650">
    <property type="entry name" value="RT_nLTR_like"/>
    <property type="match status" value="1"/>
</dbReference>
<keyword evidence="3" id="KW-1185">Reference proteome</keyword>
<dbReference type="InterPro" id="IPR043502">
    <property type="entry name" value="DNA/RNA_pol_sf"/>
</dbReference>